<feature type="region of interest" description="Disordered" evidence="1">
    <location>
        <begin position="1"/>
        <end position="22"/>
    </location>
</feature>
<comment type="caution">
    <text evidence="3">The sequence shown here is derived from an EMBL/GenBank/DDBJ whole genome shotgun (WGS) entry which is preliminary data.</text>
</comment>
<evidence type="ECO:0000259" key="2">
    <source>
        <dbReference type="PROSITE" id="PS51938"/>
    </source>
</evidence>
<gene>
    <name evidence="3" type="ORF">PVAG01_07249</name>
</gene>
<keyword evidence="4" id="KW-1185">Reference proteome</keyword>
<feature type="compositionally biased region" description="Basic and acidic residues" evidence="1">
    <location>
        <begin position="133"/>
        <end position="153"/>
    </location>
</feature>
<evidence type="ECO:0000313" key="4">
    <source>
        <dbReference type="Proteomes" id="UP001629113"/>
    </source>
</evidence>
<sequence>MSKTSPAVPDAWDDDWESQADHADQLVEQQQQEQLKVEQQVKITKAERLAKHADENKKIWESAETPETPFFLAARDTVPLKTEFKPALKVLSRKPAPKVVMRQDPLTGLSRSVVVDDDDEEEDRKDQPTPAELRLRAQQELQLKKERYEEARARIMGSGSGTSSPGTVTPPGNNEDGKSGRGKGRGRGGVRPENPRPISQSGPKELFDPSYSAKPGGGVFLQKRGNNSGRSAPRDEEQVIRAPKGPDGNGRGGFGYTRGGKMV</sequence>
<accession>A0ABR4PBW9</accession>
<protein>
    <recommendedName>
        <fullName evidence="2">SUZ-C domain-containing protein</fullName>
    </recommendedName>
</protein>
<organism evidence="3 4">
    <name type="scientific">Phlyctema vagabunda</name>
    <dbReference type="NCBI Taxonomy" id="108571"/>
    <lineage>
        <taxon>Eukaryota</taxon>
        <taxon>Fungi</taxon>
        <taxon>Dikarya</taxon>
        <taxon>Ascomycota</taxon>
        <taxon>Pezizomycotina</taxon>
        <taxon>Leotiomycetes</taxon>
        <taxon>Helotiales</taxon>
        <taxon>Dermateaceae</taxon>
        <taxon>Phlyctema</taxon>
    </lineage>
</organism>
<evidence type="ECO:0000313" key="3">
    <source>
        <dbReference type="EMBL" id="KAL3420804.1"/>
    </source>
</evidence>
<name>A0ABR4PBW9_9HELO</name>
<dbReference type="InterPro" id="IPR024642">
    <property type="entry name" value="SUZ-C"/>
</dbReference>
<proteinExistence type="predicted"/>
<feature type="region of interest" description="Disordered" evidence="1">
    <location>
        <begin position="91"/>
        <end position="263"/>
    </location>
</feature>
<evidence type="ECO:0000256" key="1">
    <source>
        <dbReference type="SAM" id="MobiDB-lite"/>
    </source>
</evidence>
<dbReference type="EMBL" id="JBFCZG010000006">
    <property type="protein sequence ID" value="KAL3420804.1"/>
    <property type="molecule type" value="Genomic_DNA"/>
</dbReference>
<feature type="domain" description="SUZ-C" evidence="2">
    <location>
        <begin position="215"/>
        <end position="258"/>
    </location>
</feature>
<dbReference type="Proteomes" id="UP001629113">
    <property type="component" value="Unassembled WGS sequence"/>
</dbReference>
<feature type="compositionally biased region" description="Low complexity" evidence="1">
    <location>
        <begin position="161"/>
        <end position="172"/>
    </location>
</feature>
<reference evidence="3 4" key="1">
    <citation type="submission" date="2024-06" db="EMBL/GenBank/DDBJ databases">
        <title>Complete genome of Phlyctema vagabunda strain 19-DSS-EL-015.</title>
        <authorList>
            <person name="Fiorenzani C."/>
        </authorList>
    </citation>
    <scope>NUCLEOTIDE SEQUENCE [LARGE SCALE GENOMIC DNA]</scope>
    <source>
        <strain evidence="3 4">19-DSS-EL-015</strain>
    </source>
</reference>
<feature type="compositionally biased region" description="Gly residues" evidence="1">
    <location>
        <begin position="247"/>
        <end position="263"/>
    </location>
</feature>
<dbReference type="PROSITE" id="PS51938">
    <property type="entry name" value="SUZ_C"/>
    <property type="match status" value="1"/>
</dbReference>